<organism evidence="13 14">
    <name type="scientific">Candidatus Faeciplasma gallinarum</name>
    <dbReference type="NCBI Taxonomy" id="2840799"/>
    <lineage>
        <taxon>Bacteria</taxon>
        <taxon>Bacillati</taxon>
        <taxon>Bacillota</taxon>
        <taxon>Clostridia</taxon>
        <taxon>Eubacteriales</taxon>
        <taxon>Oscillospiraceae</taxon>
        <taxon>Oscillospiraceae incertae sedis</taxon>
        <taxon>Candidatus Faeciplasma</taxon>
    </lineage>
</organism>
<evidence type="ECO:0000256" key="8">
    <source>
        <dbReference type="ARBA" id="ARBA00022737"/>
    </source>
</evidence>
<dbReference type="GO" id="GO:0004360">
    <property type="term" value="F:glutamine-fructose-6-phosphate transaminase (isomerizing) activity"/>
    <property type="evidence" value="ECO:0007669"/>
    <property type="project" value="UniProtKB-UniRule"/>
</dbReference>
<dbReference type="FunFam" id="3.60.20.10:FF:000006">
    <property type="entry name" value="Glutamine--fructose-6-phosphate aminotransferase [isomerizing]"/>
    <property type="match status" value="1"/>
</dbReference>
<evidence type="ECO:0000256" key="3">
    <source>
        <dbReference type="ARBA" id="ARBA00012916"/>
    </source>
</evidence>
<dbReference type="InterPro" id="IPR047084">
    <property type="entry name" value="GFAT_N"/>
</dbReference>
<keyword evidence="7 10" id="KW-0808">Transferase</keyword>
<dbReference type="GO" id="GO:0006002">
    <property type="term" value="P:fructose 6-phosphate metabolic process"/>
    <property type="evidence" value="ECO:0007669"/>
    <property type="project" value="TreeGrafter"/>
</dbReference>
<gene>
    <name evidence="10 13" type="primary">glmS</name>
    <name evidence="13" type="ORF">IAD01_00815</name>
</gene>
<dbReference type="EMBL" id="DVIR01000006">
    <property type="protein sequence ID" value="HIS23938.1"/>
    <property type="molecule type" value="Genomic_DNA"/>
</dbReference>
<proteinExistence type="inferred from homology"/>
<evidence type="ECO:0000256" key="2">
    <source>
        <dbReference type="ARBA" id="ARBA00004496"/>
    </source>
</evidence>
<dbReference type="InterPro" id="IPR001347">
    <property type="entry name" value="SIS_dom"/>
</dbReference>
<protein>
    <recommendedName>
        <fullName evidence="4 10">Glutamine--fructose-6-phosphate aminotransferase [isomerizing]</fullName>
        <ecNumber evidence="3 10">2.6.1.16</ecNumber>
    </recommendedName>
    <alternativeName>
        <fullName evidence="10">D-fructose-6-phosphate amidotransferase</fullName>
    </alternativeName>
    <alternativeName>
        <fullName evidence="10">GFAT</fullName>
    </alternativeName>
    <alternativeName>
        <fullName evidence="10">Glucosamine-6-phosphate synthase</fullName>
    </alternativeName>
    <alternativeName>
        <fullName evidence="10">Hexosephosphate aminotransferase</fullName>
    </alternativeName>
    <alternativeName>
        <fullName evidence="10">L-glutamine--D-fructose-6-phosphate amidotransferase</fullName>
    </alternativeName>
</protein>
<feature type="domain" description="Glutamine amidotransferase type-2" evidence="11">
    <location>
        <begin position="2"/>
        <end position="218"/>
    </location>
</feature>
<evidence type="ECO:0000256" key="4">
    <source>
        <dbReference type="ARBA" id="ARBA00016090"/>
    </source>
</evidence>
<feature type="initiator methionine" description="Removed" evidence="10">
    <location>
        <position position="1"/>
    </location>
</feature>
<evidence type="ECO:0000256" key="5">
    <source>
        <dbReference type="ARBA" id="ARBA00022490"/>
    </source>
</evidence>
<keyword evidence="8" id="KW-0677">Repeat</keyword>
<keyword evidence="5 10" id="KW-0963">Cytoplasm</keyword>
<evidence type="ECO:0000256" key="10">
    <source>
        <dbReference type="HAMAP-Rule" id="MF_00164"/>
    </source>
</evidence>
<reference evidence="13" key="2">
    <citation type="journal article" date="2021" name="PeerJ">
        <title>Extensive microbial diversity within the chicken gut microbiome revealed by metagenomics and culture.</title>
        <authorList>
            <person name="Gilroy R."/>
            <person name="Ravi A."/>
            <person name="Getino M."/>
            <person name="Pursley I."/>
            <person name="Horton D.L."/>
            <person name="Alikhan N.F."/>
            <person name="Baker D."/>
            <person name="Gharbi K."/>
            <person name="Hall N."/>
            <person name="Watson M."/>
            <person name="Adriaenssens E.M."/>
            <person name="Foster-Nyarko E."/>
            <person name="Jarju S."/>
            <person name="Secka A."/>
            <person name="Antonio M."/>
            <person name="Oren A."/>
            <person name="Chaudhuri R.R."/>
            <person name="La Ragione R."/>
            <person name="Hildebrand F."/>
            <person name="Pallen M.J."/>
        </authorList>
    </citation>
    <scope>NUCLEOTIDE SEQUENCE</scope>
    <source>
        <strain evidence="13">CHK157-1446</strain>
    </source>
</reference>
<dbReference type="GO" id="GO:0006487">
    <property type="term" value="P:protein N-linked glycosylation"/>
    <property type="evidence" value="ECO:0007669"/>
    <property type="project" value="TreeGrafter"/>
</dbReference>
<dbReference type="PROSITE" id="PS51278">
    <property type="entry name" value="GATASE_TYPE_2"/>
    <property type="match status" value="1"/>
</dbReference>
<evidence type="ECO:0000313" key="14">
    <source>
        <dbReference type="Proteomes" id="UP000823982"/>
    </source>
</evidence>
<feature type="domain" description="SIS" evidence="12">
    <location>
        <begin position="285"/>
        <end position="424"/>
    </location>
</feature>
<dbReference type="Proteomes" id="UP000823982">
    <property type="component" value="Unassembled WGS sequence"/>
</dbReference>
<dbReference type="InterPro" id="IPR017932">
    <property type="entry name" value="GATase_2_dom"/>
</dbReference>
<dbReference type="Gene3D" id="3.60.20.10">
    <property type="entry name" value="Glutamine Phosphoribosylpyrophosphate, subunit 1, domain 1"/>
    <property type="match status" value="1"/>
</dbReference>
<dbReference type="InterPro" id="IPR035490">
    <property type="entry name" value="GlmS/FrlB_SIS"/>
</dbReference>
<dbReference type="InterPro" id="IPR005855">
    <property type="entry name" value="GFAT"/>
</dbReference>
<feature type="active site" description="Nucleophile; for GATase activity" evidence="10">
    <location>
        <position position="2"/>
    </location>
</feature>
<keyword evidence="6 10" id="KW-0032">Aminotransferase</keyword>
<comment type="function">
    <text evidence="10">Catalyzes the first step in hexosamine metabolism, converting fructose-6P into glucosamine-6P using glutamine as a nitrogen source.</text>
</comment>
<dbReference type="HAMAP" id="MF_00164">
    <property type="entry name" value="GlmS"/>
    <property type="match status" value="1"/>
</dbReference>
<evidence type="ECO:0000256" key="6">
    <source>
        <dbReference type="ARBA" id="ARBA00022576"/>
    </source>
</evidence>
<evidence type="ECO:0000313" key="13">
    <source>
        <dbReference type="EMBL" id="HIS23938.1"/>
    </source>
</evidence>
<reference evidence="13" key="1">
    <citation type="submission" date="2020-10" db="EMBL/GenBank/DDBJ databases">
        <authorList>
            <person name="Gilroy R."/>
        </authorList>
    </citation>
    <scope>NUCLEOTIDE SEQUENCE</scope>
    <source>
        <strain evidence="13">CHK157-1446</strain>
    </source>
</reference>
<comment type="subcellular location">
    <subcellularLocation>
        <location evidence="2 10">Cytoplasm</location>
    </subcellularLocation>
</comment>
<dbReference type="CDD" id="cd00714">
    <property type="entry name" value="GFAT"/>
    <property type="match status" value="1"/>
</dbReference>
<dbReference type="GO" id="GO:0005975">
    <property type="term" value="P:carbohydrate metabolic process"/>
    <property type="evidence" value="ECO:0007669"/>
    <property type="project" value="UniProtKB-UniRule"/>
</dbReference>
<dbReference type="GO" id="GO:0097367">
    <property type="term" value="F:carbohydrate derivative binding"/>
    <property type="evidence" value="ECO:0007669"/>
    <property type="project" value="InterPro"/>
</dbReference>
<dbReference type="InterPro" id="IPR046348">
    <property type="entry name" value="SIS_dom_sf"/>
</dbReference>
<dbReference type="PROSITE" id="PS51464">
    <property type="entry name" value="SIS"/>
    <property type="match status" value="2"/>
</dbReference>
<dbReference type="Gene3D" id="3.40.50.10490">
    <property type="entry name" value="Glucose-6-phosphate isomerase like protein, domain 1"/>
    <property type="match status" value="2"/>
</dbReference>
<keyword evidence="9" id="KW-0315">Glutamine amidotransferase</keyword>
<dbReference type="AlphaFoldDB" id="A0A9D1JH61"/>
<dbReference type="SUPFAM" id="SSF56235">
    <property type="entry name" value="N-terminal nucleophile aminohydrolases (Ntn hydrolases)"/>
    <property type="match status" value="1"/>
</dbReference>
<feature type="domain" description="SIS" evidence="12">
    <location>
        <begin position="458"/>
        <end position="598"/>
    </location>
</feature>
<comment type="catalytic activity">
    <reaction evidence="1 10">
        <text>D-fructose 6-phosphate + L-glutamine = D-glucosamine 6-phosphate + L-glutamate</text>
        <dbReference type="Rhea" id="RHEA:13237"/>
        <dbReference type="ChEBI" id="CHEBI:29985"/>
        <dbReference type="ChEBI" id="CHEBI:58359"/>
        <dbReference type="ChEBI" id="CHEBI:58725"/>
        <dbReference type="ChEBI" id="CHEBI:61527"/>
        <dbReference type="EC" id="2.6.1.16"/>
    </reaction>
</comment>
<dbReference type="CDD" id="cd05008">
    <property type="entry name" value="SIS_GlmS_GlmD_1"/>
    <property type="match status" value="1"/>
</dbReference>
<dbReference type="NCBIfam" id="NF001484">
    <property type="entry name" value="PRK00331.1"/>
    <property type="match status" value="1"/>
</dbReference>
<comment type="caution">
    <text evidence="13">The sequence shown here is derived from an EMBL/GenBank/DDBJ whole genome shotgun (WGS) entry which is preliminary data.</text>
</comment>
<dbReference type="FunFam" id="3.40.50.10490:FF:000001">
    <property type="entry name" value="Glutamine--fructose-6-phosphate aminotransferase [isomerizing]"/>
    <property type="match status" value="1"/>
</dbReference>
<dbReference type="GO" id="GO:0005829">
    <property type="term" value="C:cytosol"/>
    <property type="evidence" value="ECO:0007669"/>
    <property type="project" value="TreeGrafter"/>
</dbReference>
<dbReference type="GO" id="GO:0006047">
    <property type="term" value="P:UDP-N-acetylglucosamine metabolic process"/>
    <property type="evidence" value="ECO:0007669"/>
    <property type="project" value="TreeGrafter"/>
</dbReference>
<sequence>MCGIIGYSGRYDAAERILCGLSALEYRGYDSAGIAAFENNELNIVKTVGRVHALAEKIDALGGIHSHCAIGHTRWATHGVPNDINSHPQKAGSVVLVHNGIIENYAELKSELQAKGVSFESQTDTEVAAAVINAEYSVTHEPLSAIQRAMKKICGSYAFGILFSDIPGVIYAVKMGSPLIVGVAEDGGFISSDISAILKYTKKYISLENGEIAVVDRNAVAVYDKDGNSAEKQILTATWDVSAAEKGGYAHFMLKEIHEEPEAIKKTLSIRNRHGIIDFESDGIGADDLSSINFLHIVACGTAMHAGLYAKYLIEKLARVPVTVEMASEYRYSDPIVGKDDTVLVISQSGETADSLEAIRISKAKGAKTIALVNVIASSIAREADKVIYTYAGPEISVASTKAYTVQVAALCALAFQIAHAKGRMTEEELKIYSKILLGDLCDAIEKVISDEDKISEIAKELYDNENVFFIGRSLDSFIVQEASLKLKEISYIHSEAYAAGELKHGTISLITEGTPLIALATIPNIYEKTMSNISEVVTRGGKAFLVCGPDFPDSQNISYCYKLPEIDRLFMGLTAVTAFQLFAYHMAVLRGNDVDKPRNLAKSVTVE</sequence>
<evidence type="ECO:0000256" key="1">
    <source>
        <dbReference type="ARBA" id="ARBA00001031"/>
    </source>
</evidence>
<evidence type="ECO:0000259" key="12">
    <source>
        <dbReference type="PROSITE" id="PS51464"/>
    </source>
</evidence>
<accession>A0A9D1JH61</accession>
<comment type="subunit">
    <text evidence="10">Homodimer.</text>
</comment>
<dbReference type="SUPFAM" id="SSF53697">
    <property type="entry name" value="SIS domain"/>
    <property type="match status" value="1"/>
</dbReference>
<evidence type="ECO:0000259" key="11">
    <source>
        <dbReference type="PROSITE" id="PS51278"/>
    </source>
</evidence>
<dbReference type="InterPro" id="IPR029055">
    <property type="entry name" value="Ntn_hydrolases_N"/>
</dbReference>
<dbReference type="EC" id="2.6.1.16" evidence="3 10"/>
<dbReference type="Pfam" id="PF01380">
    <property type="entry name" value="SIS"/>
    <property type="match status" value="2"/>
</dbReference>
<dbReference type="CDD" id="cd05009">
    <property type="entry name" value="SIS_GlmS_GlmD_2"/>
    <property type="match status" value="1"/>
</dbReference>
<feature type="active site" description="For Fru-6P isomerization activity" evidence="10">
    <location>
        <position position="603"/>
    </location>
</feature>
<dbReference type="NCBIfam" id="TIGR01135">
    <property type="entry name" value="glmS"/>
    <property type="match status" value="1"/>
</dbReference>
<dbReference type="InterPro" id="IPR035466">
    <property type="entry name" value="GlmS/AgaS_SIS"/>
</dbReference>
<dbReference type="PANTHER" id="PTHR10937:SF0">
    <property type="entry name" value="GLUTAMINE--FRUCTOSE-6-PHOSPHATE TRANSAMINASE (ISOMERIZING)"/>
    <property type="match status" value="1"/>
</dbReference>
<evidence type="ECO:0000256" key="9">
    <source>
        <dbReference type="ARBA" id="ARBA00022962"/>
    </source>
</evidence>
<dbReference type="Pfam" id="PF13522">
    <property type="entry name" value="GATase_6"/>
    <property type="match status" value="1"/>
</dbReference>
<dbReference type="PANTHER" id="PTHR10937">
    <property type="entry name" value="GLUCOSAMINE--FRUCTOSE-6-PHOSPHATE AMINOTRANSFERASE, ISOMERIZING"/>
    <property type="match status" value="1"/>
</dbReference>
<evidence type="ECO:0000256" key="7">
    <source>
        <dbReference type="ARBA" id="ARBA00022679"/>
    </source>
</evidence>
<name>A0A9D1JH61_9FIRM</name>